<evidence type="ECO:0000256" key="2">
    <source>
        <dbReference type="ARBA" id="ARBA00012400"/>
    </source>
</evidence>
<dbReference type="SUPFAM" id="SSF51735">
    <property type="entry name" value="NAD(P)-binding Rossmann-fold domains"/>
    <property type="match status" value="1"/>
</dbReference>
<dbReference type="InterPro" id="IPR006367">
    <property type="entry name" value="Sirohaem_synthase_N"/>
</dbReference>
<comment type="catalytic activity">
    <reaction evidence="6">
        <text>precorrin-2 + NAD(+) = sirohydrochlorin + NADH + 2 H(+)</text>
        <dbReference type="Rhea" id="RHEA:15613"/>
        <dbReference type="ChEBI" id="CHEBI:15378"/>
        <dbReference type="ChEBI" id="CHEBI:57540"/>
        <dbReference type="ChEBI" id="CHEBI:57945"/>
        <dbReference type="ChEBI" id="CHEBI:58351"/>
        <dbReference type="ChEBI" id="CHEBI:58827"/>
        <dbReference type="EC" id="1.3.1.76"/>
    </reaction>
</comment>
<dbReference type="GO" id="GO:0019354">
    <property type="term" value="P:siroheme biosynthetic process"/>
    <property type="evidence" value="ECO:0007669"/>
    <property type="project" value="UniProtKB-UniPathway"/>
</dbReference>
<evidence type="ECO:0000313" key="8">
    <source>
        <dbReference type="Proteomes" id="UP000014065"/>
    </source>
</evidence>
<dbReference type="AlphaFoldDB" id="S2E0A6"/>
<dbReference type="GO" id="GO:0043115">
    <property type="term" value="F:precorrin-2 dehydrogenase activity"/>
    <property type="evidence" value="ECO:0007669"/>
    <property type="project" value="UniProtKB-EC"/>
</dbReference>
<dbReference type="Gene3D" id="3.30.160.110">
    <property type="entry name" value="Siroheme synthase, domain 2"/>
    <property type="match status" value="1"/>
</dbReference>
<keyword evidence="3" id="KW-0560">Oxidoreductase</keyword>
<name>S2E0A6_9ARCH</name>
<evidence type="ECO:0000313" key="7">
    <source>
        <dbReference type="EMBL" id="EPA04363.1"/>
    </source>
</evidence>
<dbReference type="Pfam" id="PF13241">
    <property type="entry name" value="NAD_binding_7"/>
    <property type="match status" value="1"/>
</dbReference>
<dbReference type="InterPro" id="IPR036291">
    <property type="entry name" value="NAD(P)-bd_dom_sf"/>
</dbReference>
<keyword evidence="8" id="KW-1185">Reference proteome</keyword>
<proteinExistence type="predicted"/>
<dbReference type="InterPro" id="IPR028161">
    <property type="entry name" value="Met8-like"/>
</dbReference>
<evidence type="ECO:0000256" key="3">
    <source>
        <dbReference type="ARBA" id="ARBA00023002"/>
    </source>
</evidence>
<dbReference type="EMBL" id="AHJG01000317">
    <property type="protein sequence ID" value="EPA04363.1"/>
    <property type="molecule type" value="Genomic_DNA"/>
</dbReference>
<dbReference type="EC" id="1.3.1.76" evidence="2"/>
<dbReference type="UniPathway" id="UPA00262">
    <property type="reaction ID" value="UER00222"/>
</dbReference>
<dbReference type="OrthoDB" id="10510at2157"/>
<dbReference type="NCBIfam" id="TIGR01470">
    <property type="entry name" value="cysG_Nterm"/>
    <property type="match status" value="1"/>
</dbReference>
<protein>
    <recommendedName>
        <fullName evidence="2">precorrin-2 dehydrogenase</fullName>
        <ecNumber evidence="2">1.3.1.76</ecNumber>
    </recommendedName>
</protein>
<dbReference type="PANTHER" id="PTHR35330">
    <property type="entry name" value="SIROHEME BIOSYNTHESIS PROTEIN MET8"/>
    <property type="match status" value="1"/>
</dbReference>
<dbReference type="Proteomes" id="UP000014065">
    <property type="component" value="Unassembled WGS sequence"/>
</dbReference>
<evidence type="ECO:0000256" key="1">
    <source>
        <dbReference type="ARBA" id="ARBA00005010"/>
    </source>
</evidence>
<dbReference type="GO" id="GO:0004325">
    <property type="term" value="F:ferrochelatase activity"/>
    <property type="evidence" value="ECO:0007669"/>
    <property type="project" value="InterPro"/>
</dbReference>
<dbReference type="RefSeq" id="WP_010195434.1">
    <property type="nucleotide sequence ID" value="NZ_AHJG01000317.1"/>
</dbReference>
<evidence type="ECO:0000256" key="4">
    <source>
        <dbReference type="ARBA" id="ARBA00023027"/>
    </source>
</evidence>
<dbReference type="Gene3D" id="3.40.50.720">
    <property type="entry name" value="NAD(P)-binding Rossmann-like Domain"/>
    <property type="match status" value="1"/>
</dbReference>
<sequence>MIVHLNLHDRLVIVIGGGNEALKRINSLLRENCQILVISSAINNQIKTLVKNKKIKFKKQKIQNMNIFLTHTPYMIITTTNDKKLNQKIINYAKKKKIIAYSSDNPELSDFSNPAIIDFANIIQIAIFTGGRSPAMSKKLKEESEKIFKKIITKEDINQIKIQNKARELARKVIATQNERKMYLRSIMNDKEIKQLIKDGKLKKAEKQAITILRNWK</sequence>
<comment type="caution">
    <text evidence="7">The sequence shown here is derived from an EMBL/GenBank/DDBJ whole genome shotgun (WGS) entry which is preliminary data.</text>
</comment>
<keyword evidence="5" id="KW-0627">Porphyrin biosynthesis</keyword>
<dbReference type="PATRIC" id="fig|859192.6.peg.2291"/>
<dbReference type="PANTHER" id="PTHR35330:SF1">
    <property type="entry name" value="SIROHEME BIOSYNTHESIS PROTEIN MET8"/>
    <property type="match status" value="1"/>
</dbReference>
<evidence type="ECO:0000256" key="6">
    <source>
        <dbReference type="ARBA" id="ARBA00047561"/>
    </source>
</evidence>
<comment type="pathway">
    <text evidence="1">Porphyrin-containing compound metabolism; siroheme biosynthesis; sirohydrochlorin from precorrin-2: step 1/1.</text>
</comment>
<accession>S2E0A6</accession>
<keyword evidence="4" id="KW-0520">NAD</keyword>
<gene>
    <name evidence="7" type="ORF">BG20_I2189</name>
</gene>
<reference evidence="7 8" key="1">
    <citation type="journal article" date="2012" name="J. Bacteriol.">
        <title>Genome Sequence of "Candidatus Nitrosoarchaeum limnia" BG20, a Low-Salinity Ammonia-Oxidizing Archaeon from the San Francisco Bay Estuary.</title>
        <authorList>
            <person name="Mosier A.C."/>
            <person name="Allen E.E."/>
            <person name="Kim M."/>
            <person name="Ferriera S."/>
            <person name="Francis C.A."/>
        </authorList>
    </citation>
    <scope>NUCLEOTIDE SEQUENCE [LARGE SCALE GENOMIC DNA]</scope>
    <source>
        <strain evidence="7 8">BG20</strain>
    </source>
</reference>
<dbReference type="SUPFAM" id="SSF75615">
    <property type="entry name" value="Siroheme synthase middle domains-like"/>
    <property type="match status" value="1"/>
</dbReference>
<organism evidence="7 8">
    <name type="scientific">Candidatus Nitrosarchaeum limnium BG20</name>
    <dbReference type="NCBI Taxonomy" id="859192"/>
    <lineage>
        <taxon>Archaea</taxon>
        <taxon>Nitrososphaerota</taxon>
        <taxon>Nitrososphaeria</taxon>
        <taxon>Nitrosopumilales</taxon>
        <taxon>Nitrosopumilaceae</taxon>
        <taxon>Nitrosarchaeum</taxon>
    </lineage>
</organism>
<evidence type="ECO:0000256" key="5">
    <source>
        <dbReference type="ARBA" id="ARBA00023244"/>
    </source>
</evidence>